<evidence type="ECO:0000256" key="2">
    <source>
        <dbReference type="ARBA" id="ARBA00022475"/>
    </source>
</evidence>
<proteinExistence type="inferred from homology"/>
<evidence type="ECO:0000256" key="5">
    <source>
        <dbReference type="ARBA" id="ARBA00023136"/>
    </source>
</evidence>
<dbReference type="GO" id="GO:0005886">
    <property type="term" value="C:plasma membrane"/>
    <property type="evidence" value="ECO:0007669"/>
    <property type="project" value="UniProtKB-SubCell"/>
</dbReference>
<protein>
    <recommendedName>
        <fullName evidence="9">4,4'-diaponeurosporenoate glycosyltransferase</fullName>
    </recommendedName>
</protein>
<reference evidence="11" key="1">
    <citation type="submission" date="2021-05" db="EMBL/GenBank/DDBJ databases">
        <authorList>
            <person name="Pietrasiak N."/>
            <person name="Ward R."/>
            <person name="Stajich J.E."/>
            <person name="Kurbessoian T."/>
        </authorList>
    </citation>
    <scope>NUCLEOTIDE SEQUENCE</scope>
    <source>
        <strain evidence="11">UHER 2000/2452</strain>
    </source>
</reference>
<keyword evidence="3 11" id="KW-0328">Glycosyltransferase</keyword>
<accession>A0A951QI16</accession>
<dbReference type="InterPro" id="IPR001173">
    <property type="entry name" value="Glyco_trans_2-like"/>
</dbReference>
<evidence type="ECO:0000256" key="7">
    <source>
        <dbReference type="ARBA" id="ARBA00037904"/>
    </source>
</evidence>
<sequence>MQSDCLSAVAEEFHCQNVECLTSFLVVTPPLNQCDTCVIVPVRNEAETMEFTLDALRYQTDLQGYPLDLTSYEVIVLANNCSDDSVKIAHQYAMRHPEFVLHVVEKTLPPSQAYIGYVRQILMNEAYARLTKLGQGRGIIASTDGDTRVASDWIAAIRQEIHQGADAVSGRLLTDRSDRNLLDPYTRLCYLRAVGYGYLGVELESYIDPDPFDQLPRHHQHGGASLAVTAEMYAIAGGMPAVRTPEDVAFYQALVRVGAQFRHSSNVKVFTSMRQQGRVSNGMANQLNQWSKLDRQPYLVESAAALETRLQGRSNLRRLWNYMLKDYQPQEQEICSIANLLHINPRWLSYMLVQSDSFAELFALIEQRQDQEGNWQKAWKPVDIRHAIADLRLRISRLRAKAQLGAKTQLSAKTHLGMQTQLAHSFK</sequence>
<dbReference type="PANTHER" id="PTHR43646:SF2">
    <property type="entry name" value="GLYCOSYLTRANSFERASE 2-LIKE DOMAIN-CONTAINING PROTEIN"/>
    <property type="match status" value="1"/>
</dbReference>
<dbReference type="Proteomes" id="UP000757435">
    <property type="component" value="Unassembled WGS sequence"/>
</dbReference>
<dbReference type="GO" id="GO:0016757">
    <property type="term" value="F:glycosyltransferase activity"/>
    <property type="evidence" value="ECO:0007669"/>
    <property type="project" value="UniProtKB-KW"/>
</dbReference>
<reference evidence="11" key="2">
    <citation type="journal article" date="2022" name="Microbiol. Resour. Announc.">
        <title>Metagenome Sequencing to Explore Phylogenomics of Terrestrial Cyanobacteria.</title>
        <authorList>
            <person name="Ward R.D."/>
            <person name="Stajich J.E."/>
            <person name="Johansen J.R."/>
            <person name="Huntemann M."/>
            <person name="Clum A."/>
            <person name="Foster B."/>
            <person name="Foster B."/>
            <person name="Roux S."/>
            <person name="Palaniappan K."/>
            <person name="Varghese N."/>
            <person name="Mukherjee S."/>
            <person name="Reddy T.B.K."/>
            <person name="Daum C."/>
            <person name="Copeland A."/>
            <person name="Chen I.A."/>
            <person name="Ivanova N.N."/>
            <person name="Kyrpides N.C."/>
            <person name="Shapiro N."/>
            <person name="Eloe-Fadrosh E.A."/>
            <person name="Pietrasiak N."/>
        </authorList>
    </citation>
    <scope>NUCLEOTIDE SEQUENCE</scope>
    <source>
        <strain evidence="11">UHER 2000/2452</strain>
    </source>
</reference>
<dbReference type="SUPFAM" id="SSF53448">
    <property type="entry name" value="Nucleotide-diphospho-sugar transferases"/>
    <property type="match status" value="1"/>
</dbReference>
<dbReference type="Pfam" id="PF00535">
    <property type="entry name" value="Glycos_transf_2"/>
    <property type="match status" value="1"/>
</dbReference>
<evidence type="ECO:0000256" key="4">
    <source>
        <dbReference type="ARBA" id="ARBA00022679"/>
    </source>
</evidence>
<dbReference type="AlphaFoldDB" id="A0A951QI16"/>
<comment type="subcellular location">
    <subcellularLocation>
        <location evidence="1">Cell membrane</location>
    </subcellularLocation>
</comment>
<dbReference type="Gene3D" id="3.90.550.10">
    <property type="entry name" value="Spore Coat Polysaccharide Biosynthesis Protein SpsA, Chain A"/>
    <property type="match status" value="1"/>
</dbReference>
<dbReference type="PANTHER" id="PTHR43646">
    <property type="entry name" value="GLYCOSYLTRANSFERASE"/>
    <property type="match status" value="1"/>
</dbReference>
<evidence type="ECO:0000259" key="10">
    <source>
        <dbReference type="Pfam" id="PF00535"/>
    </source>
</evidence>
<comment type="pathway">
    <text evidence="7">Carotenoid biosynthesis; staphyloxanthin biosynthesis; staphyloxanthin from farnesyl diphosphate: step 4/5.</text>
</comment>
<keyword evidence="5" id="KW-0472">Membrane</keyword>
<evidence type="ECO:0000313" key="12">
    <source>
        <dbReference type="Proteomes" id="UP000757435"/>
    </source>
</evidence>
<dbReference type="InterPro" id="IPR029044">
    <property type="entry name" value="Nucleotide-diphossugar_trans"/>
</dbReference>
<name>A0A951QI16_9CYAN</name>
<keyword evidence="4 11" id="KW-0808">Transferase</keyword>
<evidence type="ECO:0000256" key="9">
    <source>
        <dbReference type="ARBA" id="ARBA00040345"/>
    </source>
</evidence>
<evidence type="ECO:0000256" key="8">
    <source>
        <dbReference type="ARBA" id="ARBA00038120"/>
    </source>
</evidence>
<evidence type="ECO:0000256" key="3">
    <source>
        <dbReference type="ARBA" id="ARBA00022676"/>
    </source>
</evidence>
<feature type="domain" description="Glycosyltransferase 2-like" evidence="10">
    <location>
        <begin position="37"/>
        <end position="185"/>
    </location>
</feature>
<organism evidence="11 12">
    <name type="scientific">Drouetiella hepatica Uher 2000/2452</name>
    <dbReference type="NCBI Taxonomy" id="904376"/>
    <lineage>
        <taxon>Bacteria</taxon>
        <taxon>Bacillati</taxon>
        <taxon>Cyanobacteriota</taxon>
        <taxon>Cyanophyceae</taxon>
        <taxon>Oculatellales</taxon>
        <taxon>Oculatellaceae</taxon>
        <taxon>Drouetiella</taxon>
    </lineage>
</organism>
<comment type="similarity">
    <text evidence="8">Belongs to the glycosyltransferase 2 family. CrtQ subfamily.</text>
</comment>
<comment type="function">
    <text evidence="6">Catalyzes the glycosylation of 4,4'-diaponeurosporenoate, i.e. the esterification of glucose at the C1'' position with the carboxyl group of 4,4'-diaponeurosporenic acid, to form glycosyl-4,4'-diaponeurosporenoate. This is a step in the biosynthesis of staphyloxanthin, an orange pigment present in most staphylococci strains.</text>
</comment>
<evidence type="ECO:0000313" key="11">
    <source>
        <dbReference type="EMBL" id="MBW4662160.1"/>
    </source>
</evidence>
<dbReference type="EMBL" id="JAHHHD010000060">
    <property type="protein sequence ID" value="MBW4662160.1"/>
    <property type="molecule type" value="Genomic_DNA"/>
</dbReference>
<gene>
    <name evidence="11" type="ORF">KME15_26190</name>
</gene>
<comment type="caution">
    <text evidence="11">The sequence shown here is derived from an EMBL/GenBank/DDBJ whole genome shotgun (WGS) entry which is preliminary data.</text>
</comment>
<keyword evidence="2" id="KW-1003">Cell membrane</keyword>
<evidence type="ECO:0000256" key="6">
    <source>
        <dbReference type="ARBA" id="ARBA00037281"/>
    </source>
</evidence>
<evidence type="ECO:0000256" key="1">
    <source>
        <dbReference type="ARBA" id="ARBA00004236"/>
    </source>
</evidence>